<name>A0AAV9HPA9_9PEZI</name>
<feature type="compositionally biased region" description="Basic and acidic residues" evidence="1">
    <location>
        <begin position="419"/>
        <end position="432"/>
    </location>
</feature>
<feature type="region of interest" description="Disordered" evidence="1">
    <location>
        <begin position="419"/>
        <end position="460"/>
    </location>
</feature>
<reference evidence="3" key="2">
    <citation type="submission" date="2023-06" db="EMBL/GenBank/DDBJ databases">
        <authorList>
            <consortium name="Lawrence Berkeley National Laboratory"/>
            <person name="Mondo S.J."/>
            <person name="Hensen N."/>
            <person name="Bonometti L."/>
            <person name="Westerberg I."/>
            <person name="Brannstrom I.O."/>
            <person name="Guillou S."/>
            <person name="Cros-Aarteil S."/>
            <person name="Calhoun S."/>
            <person name="Haridas S."/>
            <person name="Kuo A."/>
            <person name="Pangilinan J."/>
            <person name="Riley R."/>
            <person name="Labutti K."/>
            <person name="Andreopoulos B."/>
            <person name="Lipzen A."/>
            <person name="Chen C."/>
            <person name="Yanf M."/>
            <person name="Daum C."/>
            <person name="Ng V."/>
            <person name="Clum A."/>
            <person name="Steindorff A."/>
            <person name="Ohm R."/>
            <person name="Martin F."/>
            <person name="Silar P."/>
            <person name="Natvig D."/>
            <person name="Lalanne C."/>
            <person name="Gautier V."/>
            <person name="Ament-Velasquez S.L."/>
            <person name="Kruys A."/>
            <person name="Hutchinson M.I."/>
            <person name="Powell A.J."/>
            <person name="Barry K."/>
            <person name="Miller A.N."/>
            <person name="Grigoriev I.V."/>
            <person name="Debuchy R."/>
            <person name="Gladieux P."/>
            <person name="Thoren M.H."/>
            <person name="Johannesson H."/>
        </authorList>
    </citation>
    <scope>NUCLEOTIDE SEQUENCE</scope>
    <source>
        <strain evidence="3">PSN324</strain>
    </source>
</reference>
<dbReference type="Proteomes" id="UP001321749">
    <property type="component" value="Unassembled WGS sequence"/>
</dbReference>
<keyword evidence="2" id="KW-0812">Transmembrane</keyword>
<feature type="transmembrane region" description="Helical" evidence="2">
    <location>
        <begin position="16"/>
        <end position="34"/>
    </location>
</feature>
<dbReference type="AlphaFoldDB" id="A0AAV9HPA9"/>
<comment type="caution">
    <text evidence="3">The sequence shown here is derived from an EMBL/GenBank/DDBJ whole genome shotgun (WGS) entry which is preliminary data.</text>
</comment>
<keyword evidence="2" id="KW-1133">Transmembrane helix</keyword>
<feature type="transmembrane region" description="Helical" evidence="2">
    <location>
        <begin position="46"/>
        <end position="69"/>
    </location>
</feature>
<proteinExistence type="predicted"/>
<evidence type="ECO:0000313" key="4">
    <source>
        <dbReference type="Proteomes" id="UP001321749"/>
    </source>
</evidence>
<sequence length="555" mass="63418">MVQELQGPRPERSSPLFLSLILSFLFFIFFLSPAQKIDNVTTIMTLLAFRILRSLVPVIFIISLGFILYRTYGIGYPAAETRGGADSPSLLDSISEILKSDEKKPPTTIKYKPTPTWVPPPITDPFPLLAKPDATPPPIPKYNTPRPKIHEEYGLDRAPPLFIGFTRQWPMLLQAVVSYITAGWPPENIFVVENTGVHKMNQQGRLSLQNPFYLNHGVLRRLGVNVVQTPVLLTFSQMQNFFLDLAYEHNYPYYFYSHQDVVVFSFEDGFDLGGRPVDADWEWYNETERQDMLFPPRAGQPGYRTIYENCLRDLDTANKRKERWGLRFYQFDHLCLVNREAMEAVGGWDTLIPYYASDCDIMGKMKLDGWSMRNRRVGIINDVSTVMDDLESLYRSPNIKPSFTDPAPLPPEEEAKIANAKAEEEAKKKAEAEAQAAATEAPSHQSNKTTKREGSAGGVMPSDPIEYFRILRDIGDEMGKYKWRDSANQRNTWQKSQHGGQGEPFYYDSEGFNTGFWALTDAGRNVYRQKWGNRECGLPGEETLKLTDQWRVEVD</sequence>
<keyword evidence="4" id="KW-1185">Reference proteome</keyword>
<evidence type="ECO:0000256" key="1">
    <source>
        <dbReference type="SAM" id="MobiDB-lite"/>
    </source>
</evidence>
<evidence type="ECO:0000313" key="3">
    <source>
        <dbReference type="EMBL" id="KAK4462233.1"/>
    </source>
</evidence>
<gene>
    <name evidence="3" type="ORF">QBC42DRAFT_268197</name>
</gene>
<protein>
    <submittedName>
        <fullName evidence="3">Uncharacterized protein</fullName>
    </submittedName>
</protein>
<organism evidence="3 4">
    <name type="scientific">Cladorrhinum samala</name>
    <dbReference type="NCBI Taxonomy" id="585594"/>
    <lineage>
        <taxon>Eukaryota</taxon>
        <taxon>Fungi</taxon>
        <taxon>Dikarya</taxon>
        <taxon>Ascomycota</taxon>
        <taxon>Pezizomycotina</taxon>
        <taxon>Sordariomycetes</taxon>
        <taxon>Sordariomycetidae</taxon>
        <taxon>Sordariales</taxon>
        <taxon>Podosporaceae</taxon>
        <taxon>Cladorrhinum</taxon>
    </lineage>
</organism>
<keyword evidence="2" id="KW-0472">Membrane</keyword>
<reference evidence="3" key="1">
    <citation type="journal article" date="2023" name="Mol. Phylogenet. Evol.">
        <title>Genome-scale phylogeny and comparative genomics of the fungal order Sordariales.</title>
        <authorList>
            <person name="Hensen N."/>
            <person name="Bonometti L."/>
            <person name="Westerberg I."/>
            <person name="Brannstrom I.O."/>
            <person name="Guillou S."/>
            <person name="Cros-Aarteil S."/>
            <person name="Calhoun S."/>
            <person name="Haridas S."/>
            <person name="Kuo A."/>
            <person name="Mondo S."/>
            <person name="Pangilinan J."/>
            <person name="Riley R."/>
            <person name="LaButti K."/>
            <person name="Andreopoulos B."/>
            <person name="Lipzen A."/>
            <person name="Chen C."/>
            <person name="Yan M."/>
            <person name="Daum C."/>
            <person name="Ng V."/>
            <person name="Clum A."/>
            <person name="Steindorff A."/>
            <person name="Ohm R.A."/>
            <person name="Martin F."/>
            <person name="Silar P."/>
            <person name="Natvig D.O."/>
            <person name="Lalanne C."/>
            <person name="Gautier V."/>
            <person name="Ament-Velasquez S.L."/>
            <person name="Kruys A."/>
            <person name="Hutchinson M.I."/>
            <person name="Powell A.J."/>
            <person name="Barry K."/>
            <person name="Miller A.N."/>
            <person name="Grigoriev I.V."/>
            <person name="Debuchy R."/>
            <person name="Gladieux P."/>
            <person name="Hiltunen Thoren M."/>
            <person name="Johannesson H."/>
        </authorList>
    </citation>
    <scope>NUCLEOTIDE SEQUENCE</scope>
    <source>
        <strain evidence="3">PSN324</strain>
    </source>
</reference>
<accession>A0AAV9HPA9</accession>
<dbReference type="EMBL" id="MU864975">
    <property type="protein sequence ID" value="KAK4462233.1"/>
    <property type="molecule type" value="Genomic_DNA"/>
</dbReference>
<evidence type="ECO:0000256" key="2">
    <source>
        <dbReference type="SAM" id="Phobius"/>
    </source>
</evidence>